<comment type="caution">
    <text evidence="2">The sequence shown here is derived from an EMBL/GenBank/DDBJ whole genome shotgun (WGS) entry which is preliminary data.</text>
</comment>
<sequence>MSMACQVSTLDAFPSVLNGDFELDGPVVRALALQLAQTNPDQAALLLASRIPPEQLAAAAKDDKAIDRLLSATGDSVYGAGNIVGNASALNEAALRAAWQRQARNGFQALISGAKTGTIRLSPHITIEPRNIGKGGQLRKGARMIVRVRGLPMTVLHSLPSPFISKAGGQFSAMRVGARDMQRMGQATAALADARVQSSRLLRAASGKVGGGVLAFGPSAVLDFGASARWVDNSVEVDWKGFAVRSAKSQSGNLVGFVAGAVAVGVVSTVGWPVVVIGLAAGLVAQIAWGATGMDEMAESKARELLR</sequence>
<organism evidence="2 3">
    <name type="scientific">Aquabacterium soli</name>
    <dbReference type="NCBI Taxonomy" id="2493092"/>
    <lineage>
        <taxon>Bacteria</taxon>
        <taxon>Pseudomonadati</taxon>
        <taxon>Pseudomonadota</taxon>
        <taxon>Betaproteobacteria</taxon>
        <taxon>Burkholderiales</taxon>
        <taxon>Aquabacterium</taxon>
    </lineage>
</organism>
<keyword evidence="1" id="KW-0472">Membrane</keyword>
<reference evidence="2 3" key="1">
    <citation type="submission" date="2018-12" db="EMBL/GenBank/DDBJ databases">
        <title>The whole draft genome of Aquabacterium sp. SJQ9.</title>
        <authorList>
            <person name="Sun L."/>
            <person name="Gao X."/>
            <person name="Chen W."/>
            <person name="Huang K."/>
        </authorList>
    </citation>
    <scope>NUCLEOTIDE SEQUENCE [LARGE SCALE GENOMIC DNA]</scope>
    <source>
        <strain evidence="2 3">SJQ9</strain>
    </source>
</reference>
<proteinExistence type="predicted"/>
<dbReference type="AlphaFoldDB" id="A0A426VEX5"/>
<accession>A0A426VEX5</accession>
<protein>
    <submittedName>
        <fullName evidence="2">Uncharacterized protein</fullName>
    </submittedName>
</protein>
<dbReference type="OrthoDB" id="9182887at2"/>
<keyword evidence="3" id="KW-1185">Reference proteome</keyword>
<dbReference type="Proteomes" id="UP000269265">
    <property type="component" value="Unassembled WGS sequence"/>
</dbReference>
<feature type="transmembrane region" description="Helical" evidence="1">
    <location>
        <begin position="254"/>
        <end position="287"/>
    </location>
</feature>
<evidence type="ECO:0000313" key="2">
    <source>
        <dbReference type="EMBL" id="RRS05476.1"/>
    </source>
</evidence>
<evidence type="ECO:0000256" key="1">
    <source>
        <dbReference type="SAM" id="Phobius"/>
    </source>
</evidence>
<keyword evidence="1" id="KW-1133">Transmembrane helix</keyword>
<keyword evidence="1" id="KW-0812">Transmembrane</keyword>
<dbReference type="RefSeq" id="WP_125242044.1">
    <property type="nucleotide sequence ID" value="NZ_RSED01000003.1"/>
</dbReference>
<name>A0A426VEX5_9BURK</name>
<gene>
    <name evidence="2" type="ORF">EIP75_04500</name>
</gene>
<evidence type="ECO:0000313" key="3">
    <source>
        <dbReference type="Proteomes" id="UP000269265"/>
    </source>
</evidence>
<dbReference type="EMBL" id="RSED01000003">
    <property type="protein sequence ID" value="RRS05476.1"/>
    <property type="molecule type" value="Genomic_DNA"/>
</dbReference>